<comment type="PTM">
    <text evidence="6">Methylated by PrmC. Methylation increases the termination efficiency of RF2.</text>
</comment>
<dbReference type="STRING" id="887929.HMP0721_1105"/>
<feature type="modified residue" description="N5-methylglutamine" evidence="6">
    <location>
        <position position="249"/>
    </location>
</feature>
<dbReference type="Gene3D" id="1.20.58.410">
    <property type="entry name" value="Release factor"/>
    <property type="match status" value="1"/>
</dbReference>
<dbReference type="HOGENOM" id="CLU_036856_6_0_9"/>
<feature type="domain" description="Prokaryotic-type class I peptide chain release factors" evidence="8">
    <location>
        <begin position="242"/>
        <end position="258"/>
    </location>
</feature>
<evidence type="ECO:0000256" key="2">
    <source>
        <dbReference type="ARBA" id="ARBA00010835"/>
    </source>
</evidence>
<comment type="subcellular location">
    <subcellularLocation>
        <location evidence="6">Cytoplasm</location>
    </subcellularLocation>
</comment>
<keyword evidence="4 6" id="KW-0488">Methylation</keyword>
<comment type="caution">
    <text evidence="9">The sequence shown here is derived from an EMBL/GenBank/DDBJ whole genome shotgun (WGS) entry which is preliminary data.</text>
</comment>
<dbReference type="GO" id="GO:0016149">
    <property type="term" value="F:translation release factor activity, codon specific"/>
    <property type="evidence" value="ECO:0007669"/>
    <property type="project" value="UniProtKB-UniRule"/>
</dbReference>
<dbReference type="InterPro" id="IPR005139">
    <property type="entry name" value="PCRF"/>
</dbReference>
<proteinExistence type="inferred from homology"/>
<dbReference type="eggNOG" id="COG1186">
    <property type="taxonomic scope" value="Bacteria"/>
</dbReference>
<evidence type="ECO:0000313" key="10">
    <source>
        <dbReference type="Proteomes" id="UP000004754"/>
    </source>
</evidence>
<organism evidence="9 10">
    <name type="scientific">Pseudoramibacter alactolyticus ATCC 23263</name>
    <dbReference type="NCBI Taxonomy" id="887929"/>
    <lineage>
        <taxon>Bacteria</taxon>
        <taxon>Bacillati</taxon>
        <taxon>Bacillota</taxon>
        <taxon>Clostridia</taxon>
        <taxon>Eubacteriales</taxon>
        <taxon>Eubacteriaceae</taxon>
        <taxon>Pseudoramibacter</taxon>
    </lineage>
</organism>
<dbReference type="GO" id="GO:0005737">
    <property type="term" value="C:cytoplasm"/>
    <property type="evidence" value="ECO:0007669"/>
    <property type="project" value="UniProtKB-SubCell"/>
</dbReference>
<dbReference type="OrthoDB" id="9806673at2"/>
<feature type="coiled-coil region" evidence="7">
    <location>
        <begin position="63"/>
        <end position="113"/>
    </location>
</feature>
<evidence type="ECO:0000256" key="6">
    <source>
        <dbReference type="HAMAP-Rule" id="MF_00094"/>
    </source>
</evidence>
<dbReference type="InterPro" id="IPR004374">
    <property type="entry name" value="PrfB"/>
</dbReference>
<dbReference type="Pfam" id="PF00472">
    <property type="entry name" value="RF-1"/>
    <property type="match status" value="1"/>
</dbReference>
<evidence type="ECO:0000256" key="4">
    <source>
        <dbReference type="ARBA" id="ARBA00022481"/>
    </source>
</evidence>
<gene>
    <name evidence="6 9" type="primary">prfB</name>
    <name evidence="9" type="ORF">HMP0721_1105</name>
</gene>
<dbReference type="PANTHER" id="PTHR43116:SF3">
    <property type="entry name" value="CLASS I PEPTIDE CHAIN RELEASE FACTOR"/>
    <property type="match status" value="1"/>
</dbReference>
<dbReference type="SMART" id="SM00937">
    <property type="entry name" value="PCRF"/>
    <property type="match status" value="1"/>
</dbReference>
<dbReference type="Pfam" id="PF03462">
    <property type="entry name" value="PCRF"/>
    <property type="match status" value="1"/>
</dbReference>
<dbReference type="InterPro" id="IPR000352">
    <property type="entry name" value="Pep_chain_release_fac_I"/>
</dbReference>
<comment type="similarity">
    <text evidence="2 6">Belongs to the prokaryotic/mitochondrial release factor family.</text>
</comment>
<dbReference type="AlphaFoldDB" id="E6MGH2"/>
<evidence type="ECO:0000256" key="5">
    <source>
        <dbReference type="ARBA" id="ARBA00022917"/>
    </source>
</evidence>
<dbReference type="Proteomes" id="UP000004754">
    <property type="component" value="Unassembled WGS sequence"/>
</dbReference>
<dbReference type="NCBIfam" id="TIGR00020">
    <property type="entry name" value="prfB"/>
    <property type="match status" value="1"/>
</dbReference>
<dbReference type="PANTHER" id="PTHR43116">
    <property type="entry name" value="PEPTIDE CHAIN RELEASE FACTOR 2"/>
    <property type="match status" value="1"/>
</dbReference>
<accession>E6MGH2</accession>
<sequence>MIDLYEAKQAITGMDAELTALGKSMDLPAIDARLSALMTQSEDPAFWNDQKSAQKVLKEQTILKRKRSRYDEVKEELDDVSVMYELAEEGEGMDELEQMLGAFQEKFEDFKLEMLLSGEYDSNNAIISLHPGAGGTESHDWASMLLRMYTRWAEARGYKIKQLDYQPGDIAGIKSATLLIEGINAYGYLKTERGVHRLVRISPFDSSGRRHTSFASLDVTPEVDDSVEIEINPDDIRVDTYRSSGAGGQHVNKTSSAIRITHLPTGVVVQCQNERSQHQNREVAMNMLKSKLVEIMAQEQKEKLEDVVGDYSQIAWGSQIRSYVFHPYTMVKDHRTGVEVGNIQTVMDGDLDRFMNAELRKEAADASAI</sequence>
<keyword evidence="5 6" id="KW-0648">Protein biosynthesis</keyword>
<evidence type="ECO:0000256" key="7">
    <source>
        <dbReference type="SAM" id="Coils"/>
    </source>
</evidence>
<keyword evidence="10" id="KW-1185">Reference proteome</keyword>
<dbReference type="Gene3D" id="3.30.70.1660">
    <property type="match status" value="1"/>
</dbReference>
<evidence type="ECO:0000256" key="1">
    <source>
        <dbReference type="ARBA" id="ARBA00002613"/>
    </source>
</evidence>
<dbReference type="InterPro" id="IPR045853">
    <property type="entry name" value="Pep_chain_release_fac_I_sf"/>
</dbReference>
<name>E6MGH2_9FIRM</name>
<keyword evidence="6" id="KW-0963">Cytoplasm</keyword>
<dbReference type="SUPFAM" id="SSF75620">
    <property type="entry name" value="Release factor"/>
    <property type="match status" value="1"/>
</dbReference>
<dbReference type="EMBL" id="AEQN01000016">
    <property type="protein sequence ID" value="EFV01712.1"/>
    <property type="molecule type" value="Genomic_DNA"/>
</dbReference>
<dbReference type="PROSITE" id="PS00745">
    <property type="entry name" value="RF_PROK_I"/>
    <property type="match status" value="1"/>
</dbReference>
<protein>
    <recommendedName>
        <fullName evidence="3 6">Peptide chain release factor 2</fullName>
        <shortName evidence="6">RF-2</shortName>
    </recommendedName>
</protein>
<keyword evidence="7" id="KW-0175">Coiled coil</keyword>
<evidence type="ECO:0000313" key="9">
    <source>
        <dbReference type="EMBL" id="EFV01712.1"/>
    </source>
</evidence>
<evidence type="ECO:0000259" key="8">
    <source>
        <dbReference type="PROSITE" id="PS00745"/>
    </source>
</evidence>
<comment type="function">
    <text evidence="1 6">Peptide chain release factor 2 directs the termination of translation in response to the peptide chain termination codons UGA and UAA.</text>
</comment>
<reference evidence="9 10" key="1">
    <citation type="submission" date="2010-12" db="EMBL/GenBank/DDBJ databases">
        <authorList>
            <person name="Muzny D."/>
            <person name="Qin X."/>
            <person name="Deng J."/>
            <person name="Jiang H."/>
            <person name="Liu Y."/>
            <person name="Qu J."/>
            <person name="Song X.-Z."/>
            <person name="Zhang L."/>
            <person name="Thornton R."/>
            <person name="Coyle M."/>
            <person name="Francisco L."/>
            <person name="Jackson L."/>
            <person name="Javaid M."/>
            <person name="Korchina V."/>
            <person name="Kovar C."/>
            <person name="Mata R."/>
            <person name="Mathew T."/>
            <person name="Ngo R."/>
            <person name="Nguyen L."/>
            <person name="Nguyen N."/>
            <person name="Okwuonu G."/>
            <person name="Ongeri F."/>
            <person name="Pham C."/>
            <person name="Simmons D."/>
            <person name="Wilczek-Boney K."/>
            <person name="Hale W."/>
            <person name="Jakkamsetti A."/>
            <person name="Pham P."/>
            <person name="Ruth R."/>
            <person name="San Lucas F."/>
            <person name="Warren J."/>
            <person name="Zhang J."/>
            <person name="Zhao Z."/>
            <person name="Zhou C."/>
            <person name="Zhu D."/>
            <person name="Lee S."/>
            <person name="Bess C."/>
            <person name="Blankenburg K."/>
            <person name="Forbes L."/>
            <person name="Fu Q."/>
            <person name="Gubbala S."/>
            <person name="Hirani K."/>
            <person name="Jayaseelan J.C."/>
            <person name="Lara F."/>
            <person name="Munidasa M."/>
            <person name="Palculict T."/>
            <person name="Patil S."/>
            <person name="Pu L.-L."/>
            <person name="Saada N."/>
            <person name="Tang L."/>
            <person name="Weissenberger G."/>
            <person name="Zhu Y."/>
            <person name="Hemphill L."/>
            <person name="Shang Y."/>
            <person name="Youmans B."/>
            <person name="Ayvaz T."/>
            <person name="Ross M."/>
            <person name="Santibanez J."/>
            <person name="Aqrawi P."/>
            <person name="Gross S."/>
            <person name="Joshi V."/>
            <person name="Fowler G."/>
            <person name="Nazareth L."/>
            <person name="Reid J."/>
            <person name="Worley K."/>
            <person name="Petrosino J."/>
            <person name="Highlander S."/>
            <person name="Gibbs R."/>
        </authorList>
    </citation>
    <scope>NUCLEOTIDE SEQUENCE [LARGE SCALE GENOMIC DNA]</scope>
    <source>
        <strain evidence="9 10">ATCC 23263</strain>
    </source>
</reference>
<dbReference type="RefSeq" id="WP_006598529.1">
    <property type="nucleotide sequence ID" value="NZ_GL622359.1"/>
</dbReference>
<dbReference type="HAMAP" id="MF_00094">
    <property type="entry name" value="Rel_fac_2"/>
    <property type="match status" value="1"/>
</dbReference>
<dbReference type="FunFam" id="3.30.160.20:FF:000010">
    <property type="entry name" value="Peptide chain release factor 2"/>
    <property type="match status" value="1"/>
</dbReference>
<dbReference type="Gene3D" id="3.30.160.20">
    <property type="match status" value="1"/>
</dbReference>
<evidence type="ECO:0000256" key="3">
    <source>
        <dbReference type="ARBA" id="ARBA00019192"/>
    </source>
</evidence>